<dbReference type="STRING" id="1189325.SAMN04488119_104227"/>
<evidence type="ECO:0000256" key="6">
    <source>
        <dbReference type="ARBA" id="ARBA00023237"/>
    </source>
</evidence>
<evidence type="ECO:0000256" key="5">
    <source>
        <dbReference type="ARBA" id="ARBA00023143"/>
    </source>
</evidence>
<dbReference type="Proteomes" id="UP000184066">
    <property type="component" value="Unassembled WGS sequence"/>
</dbReference>
<keyword evidence="3 7" id="KW-0732">Signal</keyword>
<comment type="function">
    <text evidence="1 7">Assembles around the rod to form the L-ring and probably protects the motor/basal body from shearing forces during rotation.</text>
</comment>
<comment type="subcellular location">
    <subcellularLocation>
        <location evidence="7">Cell outer membrane</location>
        <topology evidence="7">Lipid-anchor</topology>
    </subcellularLocation>
    <subcellularLocation>
        <location evidence="7">Bacterial flagellum basal body</location>
    </subcellularLocation>
</comment>
<proteinExistence type="inferred from homology"/>
<gene>
    <name evidence="7" type="primary">flgH</name>
    <name evidence="8" type="ORF">SAMN05216200_104227</name>
</gene>
<accession>A0A1M7T699</accession>
<evidence type="ECO:0000256" key="3">
    <source>
        <dbReference type="ARBA" id="ARBA00022729"/>
    </source>
</evidence>
<keyword evidence="5 7" id="KW-0975">Bacterial flagellum</keyword>
<evidence type="ECO:0000313" key="8">
    <source>
        <dbReference type="EMBL" id="SHN66219.1"/>
    </source>
</evidence>
<reference evidence="8 9" key="1">
    <citation type="submission" date="2016-12" db="EMBL/GenBank/DDBJ databases">
        <authorList>
            <person name="Song W.-J."/>
            <person name="Kurnit D.M."/>
        </authorList>
    </citation>
    <scope>NUCLEOTIDE SEQUENCE [LARGE SCALE GENOMIC DNA]</scope>
    <source>
        <strain evidence="8 9">CGMCC 1.10808</strain>
    </source>
</reference>
<keyword evidence="8" id="KW-0969">Cilium</keyword>
<dbReference type="NCBIfam" id="NF001305">
    <property type="entry name" value="PRK00249.1-5"/>
    <property type="match status" value="1"/>
</dbReference>
<dbReference type="RefSeq" id="WP_072747177.1">
    <property type="nucleotide sequence ID" value="NZ_FOHL01000004.1"/>
</dbReference>
<dbReference type="HAMAP" id="MF_00415">
    <property type="entry name" value="FlgH"/>
    <property type="match status" value="1"/>
</dbReference>
<name>A0A1M7T699_9RHOB</name>
<dbReference type="PROSITE" id="PS51257">
    <property type="entry name" value="PROKAR_LIPOPROTEIN"/>
    <property type="match status" value="1"/>
</dbReference>
<keyword evidence="6 7" id="KW-0998">Cell outer membrane</keyword>
<evidence type="ECO:0000256" key="2">
    <source>
        <dbReference type="ARBA" id="ARBA00006929"/>
    </source>
</evidence>
<keyword evidence="7" id="KW-0449">Lipoprotein</keyword>
<evidence type="ECO:0000313" key="9">
    <source>
        <dbReference type="Proteomes" id="UP000184066"/>
    </source>
</evidence>
<comment type="similarity">
    <text evidence="2 7">Belongs to the FlgH family.</text>
</comment>
<sequence length="245" mass="25978">MIARLVLTALLVAAAGCSRLENVGKAPAFTPPGEAENPVPPIAPRRVALATPPPSPSPEPYSAASLWRSGPSSLFGDRRAKSLGDIVTVVIEIDDKAELKNTTKRSRSGSEDMAVSALLGAPALIENAFGVSTDPAASLSSSSSSEGDGSVRRNEKITLRVAATVVDVLPNGHLVIAGNQEIRVNYELRDLQIAGVIRPEDISRRNEISHDKIAEARISYGGRGQITDVQQPRYGQQIADILLPF</sequence>
<dbReference type="Pfam" id="PF02107">
    <property type="entry name" value="FlgH"/>
    <property type="match status" value="1"/>
</dbReference>
<dbReference type="GO" id="GO:0009279">
    <property type="term" value="C:cell outer membrane"/>
    <property type="evidence" value="ECO:0007669"/>
    <property type="project" value="UniProtKB-SubCell"/>
</dbReference>
<dbReference type="GO" id="GO:0009427">
    <property type="term" value="C:bacterial-type flagellum basal body, distal rod, L ring"/>
    <property type="evidence" value="ECO:0007669"/>
    <property type="project" value="InterPro"/>
</dbReference>
<keyword evidence="9" id="KW-1185">Reference proteome</keyword>
<comment type="subunit">
    <text evidence="7">The basal body constitutes a major portion of the flagellar organelle and consists of four rings (L,P,S, and M) mounted on a central rod.</text>
</comment>
<evidence type="ECO:0000256" key="7">
    <source>
        <dbReference type="HAMAP-Rule" id="MF_00415"/>
    </source>
</evidence>
<dbReference type="PRINTS" id="PR01008">
    <property type="entry name" value="FLGLRINGFLGH"/>
</dbReference>
<protein>
    <recommendedName>
        <fullName evidence="7">Flagellar L-ring protein</fullName>
    </recommendedName>
    <alternativeName>
        <fullName evidence="7">Basal body L-ring protein</fullName>
    </alternativeName>
</protein>
<keyword evidence="4 7" id="KW-0472">Membrane</keyword>
<keyword evidence="8" id="KW-0282">Flagellum</keyword>
<dbReference type="PANTHER" id="PTHR34933">
    <property type="entry name" value="FLAGELLAR L-RING PROTEIN"/>
    <property type="match status" value="1"/>
</dbReference>
<keyword evidence="8" id="KW-0966">Cell projection</keyword>
<dbReference type="AlphaFoldDB" id="A0A1M7T699"/>
<dbReference type="InterPro" id="IPR000527">
    <property type="entry name" value="Flag_Lring"/>
</dbReference>
<dbReference type="EMBL" id="FRDL01000004">
    <property type="protein sequence ID" value="SHN66219.1"/>
    <property type="molecule type" value="Genomic_DNA"/>
</dbReference>
<dbReference type="GO" id="GO:0003774">
    <property type="term" value="F:cytoskeletal motor activity"/>
    <property type="evidence" value="ECO:0007669"/>
    <property type="project" value="InterPro"/>
</dbReference>
<dbReference type="PANTHER" id="PTHR34933:SF1">
    <property type="entry name" value="FLAGELLAR L-RING PROTEIN"/>
    <property type="match status" value="1"/>
</dbReference>
<evidence type="ECO:0000256" key="1">
    <source>
        <dbReference type="ARBA" id="ARBA00002591"/>
    </source>
</evidence>
<evidence type="ECO:0000256" key="4">
    <source>
        <dbReference type="ARBA" id="ARBA00023136"/>
    </source>
</evidence>
<organism evidence="8 9">
    <name type="scientific">Oceanicella actignis</name>
    <dbReference type="NCBI Taxonomy" id="1189325"/>
    <lineage>
        <taxon>Bacteria</taxon>
        <taxon>Pseudomonadati</taxon>
        <taxon>Pseudomonadota</taxon>
        <taxon>Alphaproteobacteria</taxon>
        <taxon>Rhodobacterales</taxon>
        <taxon>Paracoccaceae</taxon>
        <taxon>Oceanicella</taxon>
    </lineage>
</organism>
<dbReference type="OrthoDB" id="9789227at2"/>
<dbReference type="GO" id="GO:0071973">
    <property type="term" value="P:bacterial-type flagellum-dependent cell motility"/>
    <property type="evidence" value="ECO:0007669"/>
    <property type="project" value="InterPro"/>
</dbReference>